<organism evidence="2 3">
    <name type="scientific">Hydnum rufescens UP504</name>
    <dbReference type="NCBI Taxonomy" id="1448309"/>
    <lineage>
        <taxon>Eukaryota</taxon>
        <taxon>Fungi</taxon>
        <taxon>Dikarya</taxon>
        <taxon>Basidiomycota</taxon>
        <taxon>Agaricomycotina</taxon>
        <taxon>Agaricomycetes</taxon>
        <taxon>Cantharellales</taxon>
        <taxon>Hydnaceae</taxon>
        <taxon>Hydnum</taxon>
    </lineage>
</organism>
<proteinExistence type="predicted"/>
<dbReference type="CDD" id="cd17769">
    <property type="entry name" value="NP_TgUP-like"/>
    <property type="match status" value="1"/>
</dbReference>
<reference evidence="2" key="1">
    <citation type="journal article" date="2020" name="Nat. Commun.">
        <title>Large-scale genome sequencing of mycorrhizal fungi provides insights into the early evolution of symbiotic traits.</title>
        <authorList>
            <person name="Miyauchi S."/>
            <person name="Kiss E."/>
            <person name="Kuo A."/>
            <person name="Drula E."/>
            <person name="Kohler A."/>
            <person name="Sanchez-Garcia M."/>
            <person name="Morin E."/>
            <person name="Andreopoulos B."/>
            <person name="Barry K.W."/>
            <person name="Bonito G."/>
            <person name="Buee M."/>
            <person name="Carver A."/>
            <person name="Chen C."/>
            <person name="Cichocki N."/>
            <person name="Clum A."/>
            <person name="Culley D."/>
            <person name="Crous P.W."/>
            <person name="Fauchery L."/>
            <person name="Girlanda M."/>
            <person name="Hayes R.D."/>
            <person name="Keri Z."/>
            <person name="LaButti K."/>
            <person name="Lipzen A."/>
            <person name="Lombard V."/>
            <person name="Magnuson J."/>
            <person name="Maillard F."/>
            <person name="Murat C."/>
            <person name="Nolan M."/>
            <person name="Ohm R.A."/>
            <person name="Pangilinan J."/>
            <person name="Pereira M.F."/>
            <person name="Perotto S."/>
            <person name="Peter M."/>
            <person name="Pfister S."/>
            <person name="Riley R."/>
            <person name="Sitrit Y."/>
            <person name="Stielow J.B."/>
            <person name="Szollosi G."/>
            <person name="Zifcakova L."/>
            <person name="Stursova M."/>
            <person name="Spatafora J.W."/>
            <person name="Tedersoo L."/>
            <person name="Vaario L.M."/>
            <person name="Yamada A."/>
            <person name="Yan M."/>
            <person name="Wang P."/>
            <person name="Xu J."/>
            <person name="Bruns T."/>
            <person name="Baldrian P."/>
            <person name="Vilgalys R."/>
            <person name="Dunand C."/>
            <person name="Henrissat B."/>
            <person name="Grigoriev I.V."/>
            <person name="Hibbett D."/>
            <person name="Nagy L.G."/>
            <person name="Martin F.M."/>
        </authorList>
    </citation>
    <scope>NUCLEOTIDE SEQUENCE</scope>
    <source>
        <strain evidence="2">UP504</strain>
    </source>
</reference>
<keyword evidence="3" id="KW-1185">Reference proteome</keyword>
<name>A0A9P6DVZ3_9AGAM</name>
<feature type="domain" description="Nucleoside phosphorylase" evidence="1">
    <location>
        <begin position="27"/>
        <end position="219"/>
    </location>
</feature>
<dbReference type="PANTHER" id="PTHR43691:SF14">
    <property type="entry name" value="URIDINE PHOSPHORYLASE"/>
    <property type="match status" value="1"/>
</dbReference>
<dbReference type="SUPFAM" id="SSF53167">
    <property type="entry name" value="Purine and uridine phosphorylases"/>
    <property type="match status" value="1"/>
</dbReference>
<dbReference type="Proteomes" id="UP000886523">
    <property type="component" value="Unassembled WGS sequence"/>
</dbReference>
<dbReference type="EMBL" id="MU128945">
    <property type="protein sequence ID" value="KAF9515827.1"/>
    <property type="molecule type" value="Genomic_DNA"/>
</dbReference>
<dbReference type="GO" id="GO:0004850">
    <property type="term" value="F:uridine phosphorylase activity"/>
    <property type="evidence" value="ECO:0007669"/>
    <property type="project" value="TreeGrafter"/>
</dbReference>
<accession>A0A9P6DVZ3</accession>
<evidence type="ECO:0000259" key="1">
    <source>
        <dbReference type="Pfam" id="PF01048"/>
    </source>
</evidence>
<dbReference type="GO" id="GO:0006218">
    <property type="term" value="P:uridine catabolic process"/>
    <property type="evidence" value="ECO:0007669"/>
    <property type="project" value="TreeGrafter"/>
</dbReference>
<gene>
    <name evidence="2" type="ORF">BS47DRAFT_1371882</name>
</gene>
<evidence type="ECO:0000313" key="3">
    <source>
        <dbReference type="Proteomes" id="UP000886523"/>
    </source>
</evidence>
<dbReference type="Pfam" id="PF01048">
    <property type="entry name" value="PNP_UDP_1"/>
    <property type="match status" value="1"/>
</dbReference>
<dbReference type="GO" id="GO:0005829">
    <property type="term" value="C:cytosol"/>
    <property type="evidence" value="ECO:0007669"/>
    <property type="project" value="TreeGrafter"/>
</dbReference>
<protein>
    <recommendedName>
        <fullName evidence="1">Nucleoside phosphorylase domain-containing protein</fullName>
    </recommendedName>
</protein>
<dbReference type="OrthoDB" id="416752at2759"/>
<dbReference type="InterPro" id="IPR035994">
    <property type="entry name" value="Nucleoside_phosphorylase_sf"/>
</dbReference>
<comment type="caution">
    <text evidence="2">The sequence shown here is derived from an EMBL/GenBank/DDBJ whole genome shotgun (WGS) entry which is preliminary data.</text>
</comment>
<dbReference type="InterPro" id="IPR000845">
    <property type="entry name" value="Nucleoside_phosphorylase_d"/>
</dbReference>
<evidence type="ECO:0000313" key="2">
    <source>
        <dbReference type="EMBL" id="KAF9515827.1"/>
    </source>
</evidence>
<dbReference type="AlphaFoldDB" id="A0A9P6DVZ3"/>
<dbReference type="PANTHER" id="PTHR43691">
    <property type="entry name" value="URIDINE PHOSPHORYLASE"/>
    <property type="match status" value="1"/>
</dbReference>
<dbReference type="Gene3D" id="3.40.50.1580">
    <property type="entry name" value="Nucleoside phosphorylase domain"/>
    <property type="match status" value="1"/>
</dbReference>
<sequence length="308" mass="33798">MTLPDFPRTAEGRVYHLGLKHGELAPRIVTVGDPSRALKLAEEFEGGRESVKVESDRGFLTLTGIYKGVRLSIVAIGMGFANMDFFVRECRECVDGDMFIIRFGSCGCLSDLDQPTGMSGAHYISHLPDFHIPIKAYADDRLHEILAGTLNNAVPRDSKVRVDHEAVNASTDSFYSSQGRITSFPDHNENLLEFLIDRVPGIISLEMETFHLLHLASAYRPTGDLTVQVNSETGPMPTFPLTSLPTSNPTVSNRSPSVQVDNSRGRIHACSAQMVFASRSTNAFITPEEVQQTQAWTGLACLEALTLV</sequence>